<name>A0ABT1ZP84_9BURK</name>
<dbReference type="Gene3D" id="3.40.50.1820">
    <property type="entry name" value="alpha/beta hydrolase"/>
    <property type="match status" value="1"/>
</dbReference>
<dbReference type="Proteomes" id="UP001204151">
    <property type="component" value="Unassembled WGS sequence"/>
</dbReference>
<dbReference type="InterPro" id="IPR050471">
    <property type="entry name" value="AB_hydrolase"/>
</dbReference>
<organism evidence="2 3">
    <name type="scientific">Massilia pinisoli</name>
    <dbReference type="NCBI Taxonomy" id="1772194"/>
    <lineage>
        <taxon>Bacteria</taxon>
        <taxon>Pseudomonadati</taxon>
        <taxon>Pseudomonadota</taxon>
        <taxon>Betaproteobacteria</taxon>
        <taxon>Burkholderiales</taxon>
        <taxon>Oxalobacteraceae</taxon>
        <taxon>Telluria group</taxon>
        <taxon>Massilia</taxon>
    </lineage>
</organism>
<dbReference type="InterPro" id="IPR000073">
    <property type="entry name" value="AB_hydrolase_1"/>
</dbReference>
<dbReference type="PANTHER" id="PTHR43433">
    <property type="entry name" value="HYDROLASE, ALPHA/BETA FOLD FAMILY PROTEIN"/>
    <property type="match status" value="1"/>
</dbReference>
<gene>
    <name evidence="2" type="ORF">NX784_08960</name>
</gene>
<evidence type="ECO:0000313" key="3">
    <source>
        <dbReference type="Proteomes" id="UP001204151"/>
    </source>
</evidence>
<feature type="domain" description="AB hydrolase-1" evidence="1">
    <location>
        <begin position="38"/>
        <end position="275"/>
    </location>
</feature>
<dbReference type="InterPro" id="IPR029058">
    <property type="entry name" value="AB_hydrolase_fold"/>
</dbReference>
<dbReference type="RefSeq" id="WP_258816307.1">
    <property type="nucleotide sequence ID" value="NZ_JANUGW010000005.1"/>
</dbReference>
<accession>A0ABT1ZP84</accession>
<dbReference type="PANTHER" id="PTHR43433:SF3">
    <property type="entry name" value="NON-HEME CHLOROPEROXIDASE"/>
    <property type="match status" value="1"/>
</dbReference>
<dbReference type="EMBL" id="JANUGW010000005">
    <property type="protein sequence ID" value="MCS0581722.1"/>
    <property type="molecule type" value="Genomic_DNA"/>
</dbReference>
<dbReference type="SUPFAM" id="SSF53474">
    <property type="entry name" value="alpha/beta-Hydrolases"/>
    <property type="match status" value="1"/>
</dbReference>
<dbReference type="GO" id="GO:0016787">
    <property type="term" value="F:hydrolase activity"/>
    <property type="evidence" value="ECO:0007669"/>
    <property type="project" value="UniProtKB-KW"/>
</dbReference>
<proteinExistence type="predicted"/>
<reference evidence="2 3" key="1">
    <citation type="submission" date="2022-08" db="EMBL/GenBank/DDBJ databases">
        <title>Reclassification of Massilia species as members of the genera Telluria, Duganella, Pseudoduganella, Mokoshia gen. nov. and Zemynaea gen. nov. using orthogonal and non-orthogonal genome-based approaches.</title>
        <authorList>
            <person name="Bowman J.P."/>
        </authorList>
    </citation>
    <scope>NUCLEOTIDE SEQUENCE [LARGE SCALE GENOMIC DNA]</scope>
    <source>
        <strain evidence="2 3">JCM 31316</strain>
    </source>
</reference>
<sequence length="285" mass="31160">MHNAHTSRPARAYTSAPNTIIAGDVNLYYRDWGRGRPVLFVSGWSMCSDSWGYQMMALQRQDLRCIAFDRRGHGRSSDPGRGYDLDTLADDIAAVIEALDLRDVVLVGHSMGCNEIVRYLTRHGSARVGQVALLGPMTPGVTLSATNPEGIDPALLEQFRATQLLHDFPRWIEENVEPFVPGAGPRMCDWLAQMALQCSLQALHDCHVAVQASDMGAELEALDVPVLVIAGMLDVSAPFALTARRTAALVPDCRLVVLEDAAHGMFLTHVERVNAELLEFVRAAG</sequence>
<evidence type="ECO:0000313" key="2">
    <source>
        <dbReference type="EMBL" id="MCS0581722.1"/>
    </source>
</evidence>
<protein>
    <submittedName>
        <fullName evidence="2">Alpha/beta hydrolase</fullName>
    </submittedName>
</protein>
<keyword evidence="3" id="KW-1185">Reference proteome</keyword>
<keyword evidence="2" id="KW-0378">Hydrolase</keyword>
<dbReference type="Pfam" id="PF12697">
    <property type="entry name" value="Abhydrolase_6"/>
    <property type="match status" value="1"/>
</dbReference>
<comment type="caution">
    <text evidence="2">The sequence shown here is derived from an EMBL/GenBank/DDBJ whole genome shotgun (WGS) entry which is preliminary data.</text>
</comment>
<evidence type="ECO:0000259" key="1">
    <source>
        <dbReference type="Pfam" id="PF12697"/>
    </source>
</evidence>